<keyword evidence="9" id="KW-1185">Reference proteome</keyword>
<dbReference type="Pfam" id="PF00067">
    <property type="entry name" value="p450"/>
    <property type="match status" value="1"/>
</dbReference>
<name>A0A6J0LM66_RAPSA</name>
<proteinExistence type="inferred from homology"/>
<accession>A0A6J0LM66</accession>
<dbReference type="KEGG" id="rsz:108831858"/>
<dbReference type="GO" id="GO:0020037">
    <property type="term" value="F:heme binding"/>
    <property type="evidence" value="ECO:0007669"/>
    <property type="project" value="InterPro"/>
</dbReference>
<dbReference type="PANTHER" id="PTHR47955:SF19">
    <property type="entry name" value="CYTOCHROME P450 71A9-LIKE ISOFORM X1"/>
    <property type="match status" value="1"/>
</dbReference>
<dbReference type="InterPro" id="IPR001128">
    <property type="entry name" value="Cyt_P450"/>
</dbReference>
<comment type="cofactor">
    <cofactor evidence="1 8">
        <name>heme</name>
        <dbReference type="ChEBI" id="CHEBI:30413"/>
    </cofactor>
</comment>
<sequence>MIIFLSFLCFLCFLPIFIVSLLFLELSKLLKPKLPSGQDNLPPGPTCIPFMAVLQSFNQKSHSLFRGLCQKYGPVMLIRFGMESMDILVISSKEAAEEYHEGCSRPETVGSHLFSYNCEDSGSAPSGEREEWETSRYRTMIKLLNTKTQSFRYIREREIDLFVKKLSECAARRSPVNLTKTLFTLVSNMTFRVLSGQNLQECKFIDDDSIAELVKRFDMITEYFSFPEMLPYGFGWLIDRIWGPSKRSRKAFSELRTFFESILDDRLNSGEMVLENMDIIDLMIDMIRKQEKDIDSIKLTTEYLKTIITEMFLAQVNTSVTALVWAMAELIGNPRVMKQVQDEIRTTLGDKKERITEDDLDQLHYLKLVVKETFRLHPSVPVLPPSGASRDKIQGYDIPKEALIMINVYGIARDPKVWTDPDEFNPDRFSNSSLDYKGLEFELLPVGSGKIICPEMRMATVELALVNLLYFFDWGLPHGKRAKDMDLEETGIITLSKKTALDLVPVLHH</sequence>
<keyword evidence="7" id="KW-0503">Monooxygenase</keyword>
<evidence type="ECO:0000256" key="1">
    <source>
        <dbReference type="ARBA" id="ARBA00001971"/>
    </source>
</evidence>
<keyword evidence="6 8" id="KW-0408">Iron</keyword>
<protein>
    <submittedName>
        <fullName evidence="10">Cytochrome P450 71B7-like</fullName>
    </submittedName>
</protein>
<dbReference type="OrthoDB" id="1055148at2759"/>
<reference evidence="10" key="2">
    <citation type="submission" date="2025-08" db="UniProtKB">
        <authorList>
            <consortium name="RefSeq"/>
        </authorList>
    </citation>
    <scope>IDENTIFICATION</scope>
    <source>
        <tissue evidence="10">Leaf</tissue>
    </source>
</reference>
<comment type="similarity">
    <text evidence="2">Belongs to the cytochrome P450 family.</text>
</comment>
<organism evidence="9 10">
    <name type="scientific">Raphanus sativus</name>
    <name type="common">Radish</name>
    <name type="synonym">Raphanus raphanistrum var. sativus</name>
    <dbReference type="NCBI Taxonomy" id="3726"/>
    <lineage>
        <taxon>Eukaryota</taxon>
        <taxon>Viridiplantae</taxon>
        <taxon>Streptophyta</taxon>
        <taxon>Embryophyta</taxon>
        <taxon>Tracheophyta</taxon>
        <taxon>Spermatophyta</taxon>
        <taxon>Magnoliopsida</taxon>
        <taxon>eudicotyledons</taxon>
        <taxon>Gunneridae</taxon>
        <taxon>Pentapetalae</taxon>
        <taxon>rosids</taxon>
        <taxon>malvids</taxon>
        <taxon>Brassicales</taxon>
        <taxon>Brassicaceae</taxon>
        <taxon>Brassiceae</taxon>
        <taxon>Raphanus</taxon>
    </lineage>
</organism>
<dbReference type="GO" id="GO:0004497">
    <property type="term" value="F:monooxygenase activity"/>
    <property type="evidence" value="ECO:0007669"/>
    <property type="project" value="UniProtKB-KW"/>
</dbReference>
<dbReference type="PRINTS" id="PR00463">
    <property type="entry name" value="EP450I"/>
</dbReference>
<evidence type="ECO:0000313" key="9">
    <source>
        <dbReference type="Proteomes" id="UP000504610"/>
    </source>
</evidence>
<evidence type="ECO:0000256" key="2">
    <source>
        <dbReference type="ARBA" id="ARBA00010617"/>
    </source>
</evidence>
<reference evidence="9" key="1">
    <citation type="journal article" date="2019" name="Database">
        <title>The radish genome database (RadishGD): an integrated information resource for radish genomics.</title>
        <authorList>
            <person name="Yu H.J."/>
            <person name="Baek S."/>
            <person name="Lee Y.J."/>
            <person name="Cho A."/>
            <person name="Mun J.H."/>
        </authorList>
    </citation>
    <scope>NUCLEOTIDE SEQUENCE [LARGE SCALE GENOMIC DNA]</scope>
    <source>
        <strain evidence="9">cv. WK10039</strain>
    </source>
</reference>
<keyword evidence="5" id="KW-0560">Oxidoreductase</keyword>
<dbReference type="InterPro" id="IPR036396">
    <property type="entry name" value="Cyt_P450_sf"/>
</dbReference>
<dbReference type="PANTHER" id="PTHR47955">
    <property type="entry name" value="CYTOCHROME P450 FAMILY 71 PROTEIN"/>
    <property type="match status" value="1"/>
</dbReference>
<evidence type="ECO:0000256" key="8">
    <source>
        <dbReference type="PIRSR" id="PIRSR602401-1"/>
    </source>
</evidence>
<evidence type="ECO:0000256" key="3">
    <source>
        <dbReference type="ARBA" id="ARBA00022617"/>
    </source>
</evidence>
<dbReference type="Proteomes" id="UP000504610">
    <property type="component" value="Chromosome 6"/>
</dbReference>
<dbReference type="SUPFAM" id="SSF48264">
    <property type="entry name" value="Cytochrome P450"/>
    <property type="match status" value="1"/>
</dbReference>
<dbReference type="Gene3D" id="1.10.630.10">
    <property type="entry name" value="Cytochrome P450"/>
    <property type="match status" value="1"/>
</dbReference>
<evidence type="ECO:0000256" key="4">
    <source>
        <dbReference type="ARBA" id="ARBA00022723"/>
    </source>
</evidence>
<dbReference type="AlphaFoldDB" id="A0A6J0LM66"/>
<dbReference type="GO" id="GO:0016705">
    <property type="term" value="F:oxidoreductase activity, acting on paired donors, with incorporation or reduction of molecular oxygen"/>
    <property type="evidence" value="ECO:0007669"/>
    <property type="project" value="InterPro"/>
</dbReference>
<keyword evidence="4 8" id="KW-0479">Metal-binding</keyword>
<evidence type="ECO:0000256" key="6">
    <source>
        <dbReference type="ARBA" id="ARBA00023004"/>
    </source>
</evidence>
<evidence type="ECO:0000256" key="7">
    <source>
        <dbReference type="ARBA" id="ARBA00023033"/>
    </source>
</evidence>
<evidence type="ECO:0000256" key="5">
    <source>
        <dbReference type="ARBA" id="ARBA00023002"/>
    </source>
</evidence>
<gene>
    <name evidence="10" type="primary">LOC108831858</name>
</gene>
<dbReference type="InterPro" id="IPR002401">
    <property type="entry name" value="Cyt_P450_E_grp-I"/>
</dbReference>
<feature type="binding site" description="axial binding residue" evidence="8">
    <location>
        <position position="453"/>
    </location>
    <ligand>
        <name>heme</name>
        <dbReference type="ChEBI" id="CHEBI:30413"/>
    </ligand>
    <ligandPart>
        <name>Fe</name>
        <dbReference type="ChEBI" id="CHEBI:18248"/>
    </ligandPart>
</feature>
<keyword evidence="3 8" id="KW-0349">Heme</keyword>
<dbReference type="GeneID" id="108831858"/>
<dbReference type="RefSeq" id="XP_018460869.1">
    <property type="nucleotide sequence ID" value="XM_018605367.2"/>
</dbReference>
<dbReference type="GO" id="GO:0005506">
    <property type="term" value="F:iron ion binding"/>
    <property type="evidence" value="ECO:0007669"/>
    <property type="project" value="InterPro"/>
</dbReference>
<evidence type="ECO:0000313" key="10">
    <source>
        <dbReference type="RefSeq" id="XP_018460869.1"/>
    </source>
</evidence>